<dbReference type="Ensembl" id="ENSMPUT00000005207.1">
    <property type="protein sequence ID" value="ENSMPUP00000005120.1"/>
    <property type="gene ID" value="ENSMPUG00000005158.1"/>
</dbReference>
<proteinExistence type="predicted"/>
<evidence type="ECO:0000313" key="1">
    <source>
        <dbReference type="Ensembl" id="ENSMPUP00000005120.1"/>
    </source>
</evidence>
<dbReference type="EMBL" id="AEYP01056460">
    <property type="status" value="NOT_ANNOTATED_CDS"/>
    <property type="molecule type" value="Genomic_DNA"/>
</dbReference>
<sequence length="262" mass="29397">MAGSQTMTRSSSSYCLHCLMLGPDDVTGWPLQVQPVGKTDAALSHTAEQDLEGYILNPDPRESIRKETWMRATFCPLPSSRQASGSQTAKGKLLPRPEWFPVPVVARAPPWSPKERECFCLSFFNLATARGRDPSTPQQMRKLRCGTEPSLLEVIQRDATEPVEVLHHGVECSVNLTRARNRAGKCVCRLWGRESEEISWGHGSTQETLFWWVRDTVDRVPGQEVCQLRHEDWHSSPLPQWVGVQLTDLGTQLQPLEGTVPS</sequence>
<accession>M3Y1B9</accession>
<organism evidence="1">
    <name type="scientific">Mustela putorius furo</name>
    <name type="common">European domestic ferret</name>
    <name type="synonym">Mustela furo</name>
    <dbReference type="NCBI Taxonomy" id="9669"/>
    <lineage>
        <taxon>Eukaryota</taxon>
        <taxon>Metazoa</taxon>
        <taxon>Chordata</taxon>
        <taxon>Craniata</taxon>
        <taxon>Vertebrata</taxon>
        <taxon>Euteleostomi</taxon>
        <taxon>Mammalia</taxon>
        <taxon>Eutheria</taxon>
        <taxon>Laurasiatheria</taxon>
        <taxon>Carnivora</taxon>
        <taxon>Caniformia</taxon>
        <taxon>Musteloidea</taxon>
        <taxon>Mustelidae</taxon>
        <taxon>Mustelinae</taxon>
        <taxon>Mustela</taxon>
    </lineage>
</organism>
<dbReference type="HOGENOM" id="CLU_1061573_0_0_1"/>
<reference evidence="1" key="1">
    <citation type="submission" date="2024-06" db="UniProtKB">
        <authorList>
            <consortium name="Ensembl"/>
        </authorList>
    </citation>
    <scope>IDENTIFICATION</scope>
</reference>
<dbReference type="InParanoid" id="M3Y1B9"/>
<name>M3Y1B9_MUSPF</name>
<dbReference type="AlphaFoldDB" id="M3Y1B9"/>
<protein>
    <submittedName>
        <fullName evidence="1">Uncharacterized protein</fullName>
    </submittedName>
</protein>